<dbReference type="SUPFAM" id="SSF52402">
    <property type="entry name" value="Adenine nucleotide alpha hydrolases-like"/>
    <property type="match status" value="2"/>
</dbReference>
<dbReference type="AlphaFoldDB" id="A0A919VW34"/>
<comment type="similarity">
    <text evidence="1">Belongs to the universal stress protein A family.</text>
</comment>
<proteinExistence type="inferred from homology"/>
<evidence type="ECO:0000313" key="3">
    <source>
        <dbReference type="EMBL" id="GIM79016.1"/>
    </source>
</evidence>
<evidence type="ECO:0000256" key="1">
    <source>
        <dbReference type="ARBA" id="ARBA00008791"/>
    </source>
</evidence>
<gene>
    <name evidence="3" type="ORF">Aau02nite_83730</name>
</gene>
<keyword evidence="4" id="KW-1185">Reference proteome</keyword>
<dbReference type="Gene3D" id="3.40.50.620">
    <property type="entry name" value="HUPs"/>
    <property type="match status" value="2"/>
</dbReference>
<sequence length="286" mass="29826">MRIPGPAPVVVGVNGTSSGLAAVRLGAREAVARGEPLRIVHVFAWPGPRSFDDAPDWATARREAGRIVAGAVATATRTVPGVHVEGLLTDGLPVRELLRQSRAADLIVLGDDDLALSPRLPADSVLVQTVARARCPVVVARGDRPPAGPLLTAVDGSPSSLLALRMTAAEARRRHTAVEVAHVVRHEEEREAGRRLLESAVAGVEGLEGARRRILVGEAAPILIRASRRARMMILGPRGVSGGSLLGEVAQQLLRRCACPTVFVHGTPAGDRSPAGTVPSAGALMS</sequence>
<dbReference type="Proteomes" id="UP000681340">
    <property type="component" value="Unassembled WGS sequence"/>
</dbReference>
<reference evidence="3" key="1">
    <citation type="submission" date="2021-03" db="EMBL/GenBank/DDBJ databases">
        <title>Whole genome shotgun sequence of Actinoplanes auranticolor NBRC 12245.</title>
        <authorList>
            <person name="Komaki H."/>
            <person name="Tamura T."/>
        </authorList>
    </citation>
    <scope>NUCLEOTIDE SEQUENCE</scope>
    <source>
        <strain evidence="3">NBRC 12245</strain>
    </source>
</reference>
<comment type="caution">
    <text evidence="3">The sequence shown here is derived from an EMBL/GenBank/DDBJ whole genome shotgun (WGS) entry which is preliminary data.</text>
</comment>
<organism evidence="3 4">
    <name type="scientific">Actinoplanes auranticolor</name>
    <dbReference type="NCBI Taxonomy" id="47988"/>
    <lineage>
        <taxon>Bacteria</taxon>
        <taxon>Bacillati</taxon>
        <taxon>Actinomycetota</taxon>
        <taxon>Actinomycetes</taxon>
        <taxon>Micromonosporales</taxon>
        <taxon>Micromonosporaceae</taxon>
        <taxon>Actinoplanes</taxon>
    </lineage>
</organism>
<evidence type="ECO:0000259" key="2">
    <source>
        <dbReference type="Pfam" id="PF00582"/>
    </source>
</evidence>
<dbReference type="PANTHER" id="PTHR46268:SF6">
    <property type="entry name" value="UNIVERSAL STRESS PROTEIN UP12"/>
    <property type="match status" value="1"/>
</dbReference>
<protein>
    <submittedName>
        <fullName evidence="3">Universal stress protein</fullName>
    </submittedName>
</protein>
<dbReference type="InterPro" id="IPR006016">
    <property type="entry name" value="UspA"/>
</dbReference>
<dbReference type="EMBL" id="BOQL01000078">
    <property type="protein sequence ID" value="GIM79016.1"/>
    <property type="molecule type" value="Genomic_DNA"/>
</dbReference>
<name>A0A919VW34_9ACTN</name>
<dbReference type="RefSeq" id="WP_212994162.1">
    <property type="nucleotide sequence ID" value="NZ_BAABEA010000022.1"/>
</dbReference>
<dbReference type="InterPro" id="IPR014729">
    <property type="entry name" value="Rossmann-like_a/b/a_fold"/>
</dbReference>
<dbReference type="Pfam" id="PF00582">
    <property type="entry name" value="Usp"/>
    <property type="match status" value="2"/>
</dbReference>
<feature type="domain" description="UspA" evidence="2">
    <location>
        <begin position="9"/>
        <end position="141"/>
    </location>
</feature>
<evidence type="ECO:0000313" key="4">
    <source>
        <dbReference type="Proteomes" id="UP000681340"/>
    </source>
</evidence>
<dbReference type="PANTHER" id="PTHR46268">
    <property type="entry name" value="STRESS RESPONSE PROTEIN NHAX"/>
    <property type="match status" value="1"/>
</dbReference>
<accession>A0A919VW34</accession>
<feature type="domain" description="UspA" evidence="2">
    <location>
        <begin position="150"/>
        <end position="265"/>
    </location>
</feature>